<dbReference type="EMBL" id="BAABCW010000004">
    <property type="protein sequence ID" value="GAA4114555.1"/>
    <property type="molecule type" value="Genomic_DNA"/>
</dbReference>
<protein>
    <submittedName>
        <fullName evidence="2">Nuclear transport factor 2 family protein</fullName>
    </submittedName>
</protein>
<name>A0ABP7XF90_9FLAO</name>
<dbReference type="Gene3D" id="3.10.450.50">
    <property type="match status" value="1"/>
</dbReference>
<proteinExistence type="predicted"/>
<keyword evidence="3" id="KW-1185">Reference proteome</keyword>
<organism evidence="2 3">
    <name type="scientific">Aquimarina addita</name>
    <dbReference type="NCBI Taxonomy" id="870485"/>
    <lineage>
        <taxon>Bacteria</taxon>
        <taxon>Pseudomonadati</taxon>
        <taxon>Bacteroidota</taxon>
        <taxon>Flavobacteriia</taxon>
        <taxon>Flavobacteriales</taxon>
        <taxon>Flavobacteriaceae</taxon>
        <taxon>Aquimarina</taxon>
    </lineage>
</organism>
<dbReference type="RefSeq" id="WP_344925957.1">
    <property type="nucleotide sequence ID" value="NZ_BAABCW010000004.1"/>
</dbReference>
<feature type="domain" description="SnoaL-like" evidence="1">
    <location>
        <begin position="11"/>
        <end position="125"/>
    </location>
</feature>
<reference evidence="3" key="1">
    <citation type="journal article" date="2019" name="Int. J. Syst. Evol. Microbiol.">
        <title>The Global Catalogue of Microorganisms (GCM) 10K type strain sequencing project: providing services to taxonomists for standard genome sequencing and annotation.</title>
        <authorList>
            <consortium name="The Broad Institute Genomics Platform"/>
            <consortium name="The Broad Institute Genome Sequencing Center for Infectious Disease"/>
            <person name="Wu L."/>
            <person name="Ma J."/>
        </authorList>
    </citation>
    <scope>NUCLEOTIDE SEQUENCE [LARGE SCALE GENOMIC DNA]</scope>
    <source>
        <strain evidence="3">JCM 17106</strain>
    </source>
</reference>
<evidence type="ECO:0000313" key="3">
    <source>
        <dbReference type="Proteomes" id="UP001500459"/>
    </source>
</evidence>
<gene>
    <name evidence="2" type="ORF">GCM10022393_14100</name>
</gene>
<evidence type="ECO:0000313" key="2">
    <source>
        <dbReference type="EMBL" id="GAA4114555.1"/>
    </source>
</evidence>
<dbReference type="InterPro" id="IPR046860">
    <property type="entry name" value="SnoaL_5"/>
</dbReference>
<dbReference type="Proteomes" id="UP001500459">
    <property type="component" value="Unassembled WGS sequence"/>
</dbReference>
<dbReference type="SUPFAM" id="SSF54427">
    <property type="entry name" value="NTF2-like"/>
    <property type="match status" value="1"/>
</dbReference>
<sequence>MNEQKTQIWNTSKVANRLVELCRIGENMQAINELYDQNIVSKEMSGMPNDVIRGKDAVIKKTNDWYATVEEFHGSEISEPMVADSHFSCTMKMDCTFKGQGRMKIEELAVYNVNNGKITEEQFFYSMPSSE</sequence>
<dbReference type="InterPro" id="IPR032710">
    <property type="entry name" value="NTF2-like_dom_sf"/>
</dbReference>
<dbReference type="Pfam" id="PF20409">
    <property type="entry name" value="SnoaL_5"/>
    <property type="match status" value="1"/>
</dbReference>
<evidence type="ECO:0000259" key="1">
    <source>
        <dbReference type="Pfam" id="PF20409"/>
    </source>
</evidence>
<comment type="caution">
    <text evidence="2">The sequence shown here is derived from an EMBL/GenBank/DDBJ whole genome shotgun (WGS) entry which is preliminary data.</text>
</comment>
<accession>A0ABP7XF90</accession>